<keyword evidence="3" id="KW-1185">Reference proteome</keyword>
<feature type="region of interest" description="Disordered" evidence="1">
    <location>
        <begin position="117"/>
        <end position="139"/>
    </location>
</feature>
<evidence type="ECO:0000313" key="3">
    <source>
        <dbReference type="Proteomes" id="UP001295444"/>
    </source>
</evidence>
<reference evidence="2" key="1">
    <citation type="submission" date="2022-03" db="EMBL/GenBank/DDBJ databases">
        <authorList>
            <person name="Alioto T."/>
            <person name="Alioto T."/>
            <person name="Gomez Garrido J."/>
        </authorList>
    </citation>
    <scope>NUCLEOTIDE SEQUENCE</scope>
</reference>
<dbReference type="AlphaFoldDB" id="A0AAD1SJX9"/>
<protein>
    <submittedName>
        <fullName evidence="2">Uncharacterized protein</fullName>
    </submittedName>
</protein>
<evidence type="ECO:0000313" key="2">
    <source>
        <dbReference type="EMBL" id="CAH2301699.1"/>
    </source>
</evidence>
<dbReference type="EMBL" id="OW240917">
    <property type="protein sequence ID" value="CAH2301699.1"/>
    <property type="molecule type" value="Genomic_DNA"/>
</dbReference>
<evidence type="ECO:0000256" key="1">
    <source>
        <dbReference type="SAM" id="MobiDB-lite"/>
    </source>
</evidence>
<feature type="compositionally biased region" description="Basic and acidic residues" evidence="1">
    <location>
        <begin position="65"/>
        <end position="83"/>
    </location>
</feature>
<gene>
    <name evidence="2" type="ORF">PECUL_23A004417</name>
</gene>
<proteinExistence type="predicted"/>
<feature type="compositionally biased region" description="Basic and acidic residues" evidence="1">
    <location>
        <begin position="35"/>
        <end position="58"/>
    </location>
</feature>
<name>A0AAD1SJX9_PELCU</name>
<accession>A0AAD1SJX9</accession>
<feature type="region of interest" description="Disordered" evidence="1">
    <location>
        <begin position="1"/>
        <end position="83"/>
    </location>
</feature>
<organism evidence="2 3">
    <name type="scientific">Pelobates cultripes</name>
    <name type="common">Western spadefoot toad</name>
    <dbReference type="NCBI Taxonomy" id="61616"/>
    <lineage>
        <taxon>Eukaryota</taxon>
        <taxon>Metazoa</taxon>
        <taxon>Chordata</taxon>
        <taxon>Craniata</taxon>
        <taxon>Vertebrata</taxon>
        <taxon>Euteleostomi</taxon>
        <taxon>Amphibia</taxon>
        <taxon>Batrachia</taxon>
        <taxon>Anura</taxon>
        <taxon>Pelobatoidea</taxon>
        <taxon>Pelobatidae</taxon>
        <taxon>Pelobates</taxon>
    </lineage>
</organism>
<sequence>MRGTPNRTYREQNRVPELARMPTYGVQNPKRHGYTLRERQDTPQKHSRELRKSPEPVVRRKTQMYRKDQHPVEKTAMNTRDRSVYNMDRSDLLTQNRFSVLNSHHQEEVFWGNHMKGRHKDIGAGRGTPGKRERSIEDGELEEEFTYKRGKKVRE</sequence>
<dbReference type="Proteomes" id="UP001295444">
    <property type="component" value="Chromosome 06"/>
</dbReference>